<dbReference type="InterPro" id="IPR048012">
    <property type="entry name" value="BfmA-like_N"/>
</dbReference>
<organism evidence="1 2">
    <name type="scientific">Christiangramia sediminis</name>
    <dbReference type="NCBI Taxonomy" id="2881336"/>
    <lineage>
        <taxon>Bacteria</taxon>
        <taxon>Pseudomonadati</taxon>
        <taxon>Bacteroidota</taxon>
        <taxon>Flavobacteriia</taxon>
        <taxon>Flavobacteriales</taxon>
        <taxon>Flavobacteriaceae</taxon>
        <taxon>Christiangramia</taxon>
    </lineage>
</organism>
<keyword evidence="2" id="KW-1185">Reference proteome</keyword>
<evidence type="ECO:0000313" key="1">
    <source>
        <dbReference type="EMBL" id="MCB7481596.1"/>
    </source>
</evidence>
<dbReference type="AlphaFoldDB" id="A0A9X1RXK3"/>
<dbReference type="EMBL" id="JAJBZG010000005">
    <property type="protein sequence ID" value="MCB7481596.1"/>
    <property type="molecule type" value="Genomic_DNA"/>
</dbReference>
<reference evidence="1" key="1">
    <citation type="submission" date="2021-10" db="EMBL/GenBank/DDBJ databases">
        <title>Gramella sp. ASW11-100T, isolated from marine sediment.</title>
        <authorList>
            <person name="Xia C."/>
        </authorList>
    </citation>
    <scope>NUCLEOTIDE SEQUENCE</scope>
    <source>
        <strain evidence="1">ASW11-100</strain>
    </source>
</reference>
<gene>
    <name evidence="1" type="ORF">LGQ90_10025</name>
</gene>
<name>A0A9X1RXK3_9FLAO</name>
<accession>A0A9X1RXK3</accession>
<dbReference type="NCBIfam" id="NF041200">
    <property type="entry name" value="mob_BfmA_Nterm"/>
    <property type="match status" value="1"/>
</dbReference>
<dbReference type="Proteomes" id="UP001139414">
    <property type="component" value="Unassembled WGS sequence"/>
</dbReference>
<sequence>MSRFSRINFHNETVERFKKYSIKNEVNYTETLEAMLDFFESNYISPFEPFPYTNARLVHVLNKRMDAVESLLRKMEKETLEPTLTILLKLINAADPRNQKKRDYEEDDTHPDFYK</sequence>
<proteinExistence type="predicted"/>
<protein>
    <submittedName>
        <fullName evidence="1">Uncharacterized protein</fullName>
    </submittedName>
</protein>
<dbReference type="RefSeq" id="WP_229340705.1">
    <property type="nucleotide sequence ID" value="NZ_JAJBZG010000005.1"/>
</dbReference>
<evidence type="ECO:0000313" key="2">
    <source>
        <dbReference type="Proteomes" id="UP001139414"/>
    </source>
</evidence>
<comment type="caution">
    <text evidence="1">The sequence shown here is derived from an EMBL/GenBank/DDBJ whole genome shotgun (WGS) entry which is preliminary data.</text>
</comment>